<dbReference type="AlphaFoldDB" id="A0A5C8ZXM7"/>
<dbReference type="Pfam" id="PF05195">
    <property type="entry name" value="AMP_N"/>
    <property type="match status" value="1"/>
</dbReference>
<dbReference type="PANTHER" id="PTHR43226">
    <property type="entry name" value="XAA-PRO AMINOPEPTIDASE 3"/>
    <property type="match status" value="1"/>
</dbReference>
<dbReference type="RefSeq" id="WP_148063961.1">
    <property type="nucleotide sequence ID" value="NZ_VRYZ01000003.1"/>
</dbReference>
<dbReference type="SUPFAM" id="SSF55920">
    <property type="entry name" value="Creatinase/aminopeptidase"/>
    <property type="match status" value="1"/>
</dbReference>
<keyword evidence="15" id="KW-1185">Reference proteome</keyword>
<keyword evidence="6" id="KW-0479">Metal-binding</keyword>
<dbReference type="InterPro" id="IPR029149">
    <property type="entry name" value="Creatin/AminoP/Spt16_N"/>
</dbReference>
<evidence type="ECO:0000313" key="14">
    <source>
        <dbReference type="EMBL" id="TXS92589.1"/>
    </source>
</evidence>
<dbReference type="InterPro" id="IPR052433">
    <property type="entry name" value="X-Pro_dipept-like"/>
</dbReference>
<keyword evidence="9" id="KW-0464">Manganese</keyword>
<dbReference type="EMBL" id="VRYZ01000003">
    <property type="protein sequence ID" value="TXS92589.1"/>
    <property type="molecule type" value="Genomic_DNA"/>
</dbReference>
<dbReference type="PANTHER" id="PTHR43226:SF4">
    <property type="entry name" value="XAA-PRO AMINOPEPTIDASE 3"/>
    <property type="match status" value="1"/>
</dbReference>
<dbReference type="CDD" id="cd01087">
    <property type="entry name" value="Prolidase"/>
    <property type="match status" value="1"/>
</dbReference>
<dbReference type="SMART" id="SM01011">
    <property type="entry name" value="AMP_N"/>
    <property type="match status" value="1"/>
</dbReference>
<keyword evidence="7 14" id="KW-0378">Hydrolase</keyword>
<dbReference type="FunFam" id="3.90.230.10:FF:000002">
    <property type="entry name" value="Xaa-Pro aminopeptidase 3"/>
    <property type="match status" value="1"/>
</dbReference>
<feature type="domain" description="Aminopeptidase P N-terminal" evidence="13">
    <location>
        <begin position="17"/>
        <end position="151"/>
    </location>
</feature>
<evidence type="ECO:0000256" key="10">
    <source>
        <dbReference type="ARBA" id="ARBA00069363"/>
    </source>
</evidence>
<evidence type="ECO:0000256" key="6">
    <source>
        <dbReference type="ARBA" id="ARBA00022723"/>
    </source>
</evidence>
<dbReference type="OrthoDB" id="9806388at2"/>
<dbReference type="GO" id="GO:0005829">
    <property type="term" value="C:cytosol"/>
    <property type="evidence" value="ECO:0007669"/>
    <property type="project" value="TreeGrafter"/>
</dbReference>
<gene>
    <name evidence="14" type="primary">pepP</name>
    <name evidence="14" type="ORF">FVW59_09265</name>
</gene>
<dbReference type="InterPro" id="IPR001714">
    <property type="entry name" value="Pept_M24_MAP"/>
</dbReference>
<comment type="caution">
    <text evidence="14">The sequence shown here is derived from an EMBL/GenBank/DDBJ whole genome shotgun (WGS) entry which is preliminary data.</text>
</comment>
<dbReference type="InterPro" id="IPR036005">
    <property type="entry name" value="Creatinase/aminopeptidase-like"/>
</dbReference>
<dbReference type="InterPro" id="IPR000994">
    <property type="entry name" value="Pept_M24"/>
</dbReference>
<comment type="cofactor">
    <cofactor evidence="2">
        <name>Mn(2+)</name>
        <dbReference type="ChEBI" id="CHEBI:29035"/>
    </cofactor>
</comment>
<dbReference type="PRINTS" id="PR00599">
    <property type="entry name" value="MAPEPTIDASE"/>
</dbReference>
<evidence type="ECO:0000313" key="15">
    <source>
        <dbReference type="Proteomes" id="UP000321933"/>
    </source>
</evidence>
<evidence type="ECO:0000259" key="13">
    <source>
        <dbReference type="SMART" id="SM01011"/>
    </source>
</evidence>
<dbReference type="EC" id="3.4.11.9" evidence="4"/>
<dbReference type="Gene3D" id="3.40.350.10">
    <property type="entry name" value="Creatinase/prolidase N-terminal domain"/>
    <property type="match status" value="1"/>
</dbReference>
<evidence type="ECO:0000256" key="4">
    <source>
        <dbReference type="ARBA" id="ARBA00012574"/>
    </source>
</evidence>
<dbReference type="GO" id="GO:0030145">
    <property type="term" value="F:manganese ion binding"/>
    <property type="evidence" value="ECO:0007669"/>
    <property type="project" value="InterPro"/>
</dbReference>
<evidence type="ECO:0000256" key="12">
    <source>
        <dbReference type="ARBA" id="ARBA00081411"/>
    </source>
</evidence>
<evidence type="ECO:0000256" key="11">
    <source>
        <dbReference type="ARBA" id="ARBA00075356"/>
    </source>
</evidence>
<evidence type="ECO:0000256" key="1">
    <source>
        <dbReference type="ARBA" id="ARBA00001424"/>
    </source>
</evidence>
<dbReference type="Pfam" id="PF00557">
    <property type="entry name" value="Peptidase_M24"/>
    <property type="match status" value="1"/>
</dbReference>
<dbReference type="Proteomes" id="UP000321933">
    <property type="component" value="Unassembled WGS sequence"/>
</dbReference>
<keyword evidence="14" id="KW-0031">Aminopeptidase</keyword>
<dbReference type="InterPro" id="IPR007865">
    <property type="entry name" value="Aminopep_P_N"/>
</dbReference>
<dbReference type="GO" id="GO:0070006">
    <property type="term" value="F:metalloaminopeptidase activity"/>
    <property type="evidence" value="ECO:0007669"/>
    <property type="project" value="InterPro"/>
</dbReference>
<evidence type="ECO:0000256" key="7">
    <source>
        <dbReference type="ARBA" id="ARBA00022801"/>
    </source>
</evidence>
<accession>A0A5C8ZXM7</accession>
<protein>
    <recommendedName>
        <fullName evidence="10">Xaa-Pro aminopeptidase</fullName>
        <ecNumber evidence="4">3.4.11.9</ecNumber>
    </recommendedName>
    <alternativeName>
        <fullName evidence="11">Aminopeptidase P II</fullName>
    </alternativeName>
    <alternativeName>
        <fullName evidence="12">X-Pro aminopeptidase</fullName>
    </alternativeName>
</protein>
<sequence>MGRQTERPVQKPAATAIPRAEYLRRRRHFMAMMEPGSIAIIPSARELTRSRDTEFPFRQDSDFFYLSGFNEPDAVMVLVPGREHGEFVMFCRERDPEKELWHGYRQGPEGVCAHYGADDAFPVGDIDDILPGLIEGRQRVYYSMGRSADFDRQVMVWVNQIRAREASGAVPPGELTDLDHMLHELRLIKSAAELRVMRRAGEITARAHSRAMRFCQPGHYEYQLEAEILHEFAMAGARHPAYPSIVGSGANGCILHYVDNSAKMKRGDLVLIDAGCELEGYAADVTRTFPVGGRFSRQQKALYEVVLAAQQAAFEAIRPGNHWNQPHDETVRVITEGLVRLGLLKGRVSTLIERGAYRDFYMHRAGHWLGLDVHDVGDYRVGGAWRLLEPGMVMTVEPGIYVAPDNHKVEPRWRGIGIRIEDNVAVTADGYEVLTEGVPRSVAEVEALMAAG</sequence>
<keyword evidence="8" id="KW-0482">Metalloprotease</keyword>
<evidence type="ECO:0000256" key="3">
    <source>
        <dbReference type="ARBA" id="ARBA00008766"/>
    </source>
</evidence>
<organism evidence="14 15">
    <name type="scientific">Parahaliea aestuarii</name>
    <dbReference type="NCBI Taxonomy" id="1852021"/>
    <lineage>
        <taxon>Bacteria</taxon>
        <taxon>Pseudomonadati</taxon>
        <taxon>Pseudomonadota</taxon>
        <taxon>Gammaproteobacteria</taxon>
        <taxon>Cellvibrionales</taxon>
        <taxon>Halieaceae</taxon>
        <taxon>Parahaliea</taxon>
    </lineage>
</organism>
<evidence type="ECO:0000256" key="5">
    <source>
        <dbReference type="ARBA" id="ARBA00022670"/>
    </source>
</evidence>
<evidence type="ECO:0000256" key="8">
    <source>
        <dbReference type="ARBA" id="ARBA00023049"/>
    </source>
</evidence>
<evidence type="ECO:0000256" key="2">
    <source>
        <dbReference type="ARBA" id="ARBA00001936"/>
    </source>
</evidence>
<evidence type="ECO:0000256" key="9">
    <source>
        <dbReference type="ARBA" id="ARBA00023211"/>
    </source>
</evidence>
<dbReference type="SUPFAM" id="SSF53092">
    <property type="entry name" value="Creatinase/prolidase N-terminal domain"/>
    <property type="match status" value="1"/>
</dbReference>
<proteinExistence type="inferred from homology"/>
<name>A0A5C8ZXM7_9GAMM</name>
<reference evidence="14 15" key="1">
    <citation type="submission" date="2019-08" db="EMBL/GenBank/DDBJ databases">
        <title>Parahaliea maris sp. nov., isolated from the surface seawater.</title>
        <authorList>
            <person name="Liu Y."/>
        </authorList>
    </citation>
    <scope>NUCLEOTIDE SEQUENCE [LARGE SCALE GENOMIC DNA]</scope>
    <source>
        <strain evidence="14 15">S2-26</strain>
    </source>
</reference>
<dbReference type="GO" id="GO:0006508">
    <property type="term" value="P:proteolysis"/>
    <property type="evidence" value="ECO:0007669"/>
    <property type="project" value="UniProtKB-KW"/>
</dbReference>
<dbReference type="Gene3D" id="3.90.230.10">
    <property type="entry name" value="Creatinase/methionine aminopeptidase superfamily"/>
    <property type="match status" value="1"/>
</dbReference>
<keyword evidence="5" id="KW-0645">Protease</keyword>
<comment type="catalytic activity">
    <reaction evidence="1">
        <text>Release of any N-terminal amino acid, including proline, that is linked to proline, even from a dipeptide or tripeptide.</text>
        <dbReference type="EC" id="3.4.11.9"/>
    </reaction>
</comment>
<comment type="similarity">
    <text evidence="3">Belongs to the peptidase M24B family.</text>
</comment>
<dbReference type="NCBIfam" id="NF008131">
    <property type="entry name" value="PRK10879.1"/>
    <property type="match status" value="1"/>
</dbReference>